<evidence type="ECO:0000313" key="1">
    <source>
        <dbReference type="EMBL" id="PSW05520.1"/>
    </source>
</evidence>
<dbReference type="Proteomes" id="UP000240904">
    <property type="component" value="Unassembled WGS sequence"/>
</dbReference>
<comment type="caution">
    <text evidence="1">The sequence shown here is derived from an EMBL/GenBank/DDBJ whole genome shotgun (WGS) entry which is preliminary data.</text>
</comment>
<keyword evidence="2" id="KW-1185">Reference proteome</keyword>
<accession>A0A2T3MZW2</accession>
<dbReference type="EMBL" id="PYMC01000005">
    <property type="protein sequence ID" value="PSW05520.1"/>
    <property type="molecule type" value="Genomic_DNA"/>
</dbReference>
<gene>
    <name evidence="1" type="ORF">C9I89_09755</name>
</gene>
<evidence type="ECO:0000313" key="2">
    <source>
        <dbReference type="Proteomes" id="UP000240904"/>
    </source>
</evidence>
<reference evidence="1 2" key="1">
    <citation type="submission" date="2018-03" db="EMBL/GenBank/DDBJ databases">
        <title>Whole genome sequencing of Histamine producing bacteria.</title>
        <authorList>
            <person name="Butler K."/>
        </authorList>
    </citation>
    <scope>NUCLEOTIDE SEQUENCE [LARGE SCALE GENOMIC DNA]</scope>
    <source>
        <strain evidence="1 2">DSM 16190</strain>
    </source>
</reference>
<proteinExistence type="predicted"/>
<organism evidence="1 2">
    <name type="scientific">Photobacterium lipolyticum</name>
    <dbReference type="NCBI Taxonomy" id="266810"/>
    <lineage>
        <taxon>Bacteria</taxon>
        <taxon>Pseudomonadati</taxon>
        <taxon>Pseudomonadota</taxon>
        <taxon>Gammaproteobacteria</taxon>
        <taxon>Vibrionales</taxon>
        <taxon>Vibrionaceae</taxon>
        <taxon>Photobacterium</taxon>
    </lineage>
</organism>
<protein>
    <submittedName>
        <fullName evidence="1">Uncharacterized protein</fullName>
    </submittedName>
</protein>
<name>A0A2T3MZW2_9GAMM</name>
<sequence length="66" mass="7502">MIQSFLWEFNSSEMCVGMASPFKHILRGSDFPEEVQEASFRGFYTALAIFQIEPLFAHMAALPKSL</sequence>
<dbReference type="AlphaFoldDB" id="A0A2T3MZW2"/>